<dbReference type="GO" id="GO:0006816">
    <property type="term" value="P:calcium ion transport"/>
    <property type="evidence" value="ECO:0007669"/>
    <property type="project" value="UniProtKB-KW"/>
</dbReference>
<evidence type="ECO:0000313" key="17">
    <source>
        <dbReference type="EMBL" id="OQV11446.1"/>
    </source>
</evidence>
<dbReference type="InterPro" id="IPR009567">
    <property type="entry name" value="SARAF"/>
</dbReference>
<comment type="subcellular location">
    <subcellularLocation>
        <location evidence="1">Endoplasmic reticulum membrane</location>
        <topology evidence="1">Single-pass type I membrane protein</topology>
    </subcellularLocation>
</comment>
<keyword evidence="5" id="KW-0109">Calcium transport</keyword>
<dbReference type="Pfam" id="PF06682">
    <property type="entry name" value="SARAF"/>
    <property type="match status" value="1"/>
</dbReference>
<gene>
    <name evidence="17" type="ORF">BV898_14242</name>
</gene>
<keyword evidence="18" id="KW-1185">Reference proteome</keyword>
<evidence type="ECO:0000256" key="5">
    <source>
        <dbReference type="ARBA" id="ARBA00022568"/>
    </source>
</evidence>
<feature type="signal peptide" evidence="16">
    <location>
        <begin position="1"/>
        <end position="24"/>
    </location>
</feature>
<dbReference type="AlphaFoldDB" id="A0A1W0W8B3"/>
<dbReference type="GO" id="GO:2001256">
    <property type="term" value="P:regulation of store-operated calcium entry"/>
    <property type="evidence" value="ECO:0007669"/>
    <property type="project" value="InterPro"/>
</dbReference>
<evidence type="ECO:0000256" key="4">
    <source>
        <dbReference type="ARBA" id="ARBA00022448"/>
    </source>
</evidence>
<reference evidence="18" key="1">
    <citation type="submission" date="2017-01" db="EMBL/GenBank/DDBJ databases">
        <title>Comparative genomics of anhydrobiosis in the tardigrade Hypsibius dujardini.</title>
        <authorList>
            <person name="Yoshida Y."/>
            <person name="Koutsovoulos G."/>
            <person name="Laetsch D."/>
            <person name="Stevens L."/>
            <person name="Kumar S."/>
            <person name="Horikawa D."/>
            <person name="Ishino K."/>
            <person name="Komine S."/>
            <person name="Tomita M."/>
            <person name="Blaxter M."/>
            <person name="Arakawa K."/>
        </authorList>
    </citation>
    <scope>NUCLEOTIDE SEQUENCE [LARGE SCALE GENOMIC DNA]</scope>
    <source>
        <strain evidence="18">Z151</strain>
    </source>
</reference>
<evidence type="ECO:0000256" key="13">
    <source>
        <dbReference type="ARBA" id="ARBA00031116"/>
    </source>
</evidence>
<evidence type="ECO:0000256" key="9">
    <source>
        <dbReference type="ARBA" id="ARBA00022837"/>
    </source>
</evidence>
<evidence type="ECO:0000256" key="6">
    <source>
        <dbReference type="ARBA" id="ARBA00022692"/>
    </source>
</evidence>
<organism evidence="17 18">
    <name type="scientific">Hypsibius exemplaris</name>
    <name type="common">Freshwater tardigrade</name>
    <dbReference type="NCBI Taxonomy" id="2072580"/>
    <lineage>
        <taxon>Eukaryota</taxon>
        <taxon>Metazoa</taxon>
        <taxon>Ecdysozoa</taxon>
        <taxon>Tardigrada</taxon>
        <taxon>Eutardigrada</taxon>
        <taxon>Parachela</taxon>
        <taxon>Hypsibioidea</taxon>
        <taxon>Hypsibiidae</taxon>
        <taxon>Hypsibius</taxon>
    </lineage>
</organism>
<protein>
    <recommendedName>
        <fullName evidence="3">Store-operated calcium entry-associated regulatory factor</fullName>
    </recommendedName>
    <alternativeName>
        <fullName evidence="13">Transmembrane protein 66</fullName>
    </alternativeName>
</protein>
<evidence type="ECO:0000256" key="16">
    <source>
        <dbReference type="SAM" id="SignalP"/>
    </source>
</evidence>
<evidence type="ECO:0000256" key="11">
    <source>
        <dbReference type="ARBA" id="ARBA00023065"/>
    </source>
</evidence>
<keyword evidence="7 16" id="KW-0732">Signal</keyword>
<proteinExistence type="inferred from homology"/>
<keyword evidence="4" id="KW-0813">Transport</keyword>
<evidence type="ECO:0000256" key="2">
    <source>
        <dbReference type="ARBA" id="ARBA00006833"/>
    </source>
</evidence>
<dbReference type="EMBL" id="MTYJ01000171">
    <property type="protein sequence ID" value="OQV11446.1"/>
    <property type="molecule type" value="Genomic_DNA"/>
</dbReference>
<keyword evidence="9" id="KW-0106">Calcium</keyword>
<feature type="compositionally biased region" description="Low complexity" evidence="14">
    <location>
        <begin position="235"/>
        <end position="246"/>
    </location>
</feature>
<keyword evidence="8" id="KW-0256">Endoplasmic reticulum</keyword>
<feature type="compositionally biased region" description="Low complexity" evidence="14">
    <location>
        <begin position="312"/>
        <end position="322"/>
    </location>
</feature>
<feature type="transmembrane region" description="Helical" evidence="15">
    <location>
        <begin position="165"/>
        <end position="183"/>
    </location>
</feature>
<keyword evidence="10 15" id="KW-1133">Transmembrane helix</keyword>
<comment type="caution">
    <text evidence="17">The sequence shown here is derived from an EMBL/GenBank/DDBJ whole genome shotgun (WGS) entry which is preliminary data.</text>
</comment>
<evidence type="ECO:0000256" key="15">
    <source>
        <dbReference type="SAM" id="Phobius"/>
    </source>
</evidence>
<evidence type="ECO:0000313" key="18">
    <source>
        <dbReference type="Proteomes" id="UP000192578"/>
    </source>
</evidence>
<keyword evidence="6 15" id="KW-0812">Transmembrane</keyword>
<keyword evidence="12 15" id="KW-0472">Membrane</keyword>
<evidence type="ECO:0000256" key="10">
    <source>
        <dbReference type="ARBA" id="ARBA00022989"/>
    </source>
</evidence>
<keyword evidence="11" id="KW-0406">Ion transport</keyword>
<dbReference type="GO" id="GO:0005789">
    <property type="term" value="C:endoplasmic reticulum membrane"/>
    <property type="evidence" value="ECO:0007669"/>
    <property type="project" value="UniProtKB-SubCell"/>
</dbReference>
<evidence type="ECO:0000256" key="3">
    <source>
        <dbReference type="ARBA" id="ARBA00016584"/>
    </source>
</evidence>
<comment type="similarity">
    <text evidence="2">Belongs to the SARAF family.</text>
</comment>
<dbReference type="Proteomes" id="UP000192578">
    <property type="component" value="Unassembled WGS sequence"/>
</dbReference>
<feature type="region of interest" description="Disordered" evidence="14">
    <location>
        <begin position="287"/>
        <end position="335"/>
    </location>
</feature>
<dbReference type="OrthoDB" id="20303at2759"/>
<feature type="chain" id="PRO_5012528995" description="Store-operated calcium entry-associated regulatory factor" evidence="16">
    <location>
        <begin position="25"/>
        <end position="335"/>
    </location>
</feature>
<dbReference type="PANTHER" id="PTHR15929">
    <property type="entry name" value="STORE-OPERATED CALCIUM ENTRY-ASSOCIATED REGULATORY FACTOR"/>
    <property type="match status" value="1"/>
</dbReference>
<evidence type="ECO:0000256" key="7">
    <source>
        <dbReference type="ARBA" id="ARBA00022729"/>
    </source>
</evidence>
<evidence type="ECO:0000256" key="12">
    <source>
        <dbReference type="ARBA" id="ARBA00023136"/>
    </source>
</evidence>
<evidence type="ECO:0000256" key="1">
    <source>
        <dbReference type="ARBA" id="ARBA00004115"/>
    </source>
</evidence>
<feature type="region of interest" description="Disordered" evidence="14">
    <location>
        <begin position="193"/>
        <end position="251"/>
    </location>
</feature>
<name>A0A1W0W8B3_HYPEX</name>
<accession>A0A1W0W8B3</accession>
<sequence length="335" mass="35557">MDRGPLILLALILMMAWLSASVCCQSWGHGNKNRVLLSDIQTLTLHRDKMTTGRRNRPIPQLSCRGGSAGCTAFTPNVVQCYNRGSDGMDVQWECKCDMSKDFSFGQIEVVCEGYDSPDDPTILKGSCGLEYYLELTNEGKAHGSGSYSSNAQYHRTKDTAKNPWYINWIFLAAVGFFVYYLYKSCIRQNQFSPTNSDDPHSGPSTRRTGRSGPPPPYPGYSDHASFPGSSDHCAGGAQQQAPPAAGGRGPGFWSGIGAGAGLGYLMGRRNTGYGNGGGSMFGNMFGGGGGAGTDYSRGPAYNPSYGGGGSSSYSSGSSSSGTREASGFGGTRRR</sequence>
<dbReference type="PANTHER" id="PTHR15929:SF0">
    <property type="entry name" value="STORE-OPERATED CALCIUM ENTRY-ASSOCIATED REGULATORY FACTOR"/>
    <property type="match status" value="1"/>
</dbReference>
<evidence type="ECO:0000256" key="8">
    <source>
        <dbReference type="ARBA" id="ARBA00022824"/>
    </source>
</evidence>
<evidence type="ECO:0000256" key="14">
    <source>
        <dbReference type="SAM" id="MobiDB-lite"/>
    </source>
</evidence>